<accession>A0A835YHV5</accession>
<feature type="transmembrane region" description="Helical" evidence="2">
    <location>
        <begin position="159"/>
        <end position="176"/>
    </location>
</feature>
<keyword evidence="4" id="KW-1185">Reference proteome</keyword>
<dbReference type="AlphaFoldDB" id="A0A835YHV5"/>
<name>A0A835YHV5_9STRA</name>
<evidence type="ECO:0000313" key="3">
    <source>
        <dbReference type="EMBL" id="KAG5175440.1"/>
    </source>
</evidence>
<dbReference type="Proteomes" id="UP000664859">
    <property type="component" value="Unassembled WGS sequence"/>
</dbReference>
<dbReference type="PANTHER" id="PTHR47236:SF4">
    <property type="entry name" value="GENE 9195-RELATED"/>
    <property type="match status" value="1"/>
</dbReference>
<proteinExistence type="predicted"/>
<keyword evidence="2" id="KW-1133">Transmembrane helix</keyword>
<dbReference type="OrthoDB" id="201089at2759"/>
<evidence type="ECO:0000256" key="2">
    <source>
        <dbReference type="SAM" id="Phobius"/>
    </source>
</evidence>
<reference evidence="3" key="1">
    <citation type="submission" date="2021-02" db="EMBL/GenBank/DDBJ databases">
        <title>First Annotated Genome of the Yellow-green Alga Tribonema minus.</title>
        <authorList>
            <person name="Mahan K.M."/>
        </authorList>
    </citation>
    <scope>NUCLEOTIDE SEQUENCE</scope>
    <source>
        <strain evidence="3">UTEX B ZZ1240</strain>
    </source>
</reference>
<feature type="compositionally biased region" description="Low complexity" evidence="1">
    <location>
        <begin position="36"/>
        <end position="46"/>
    </location>
</feature>
<sequence length="224" mass="23523">MNSTTAFQTWRGDHEDVLEQPQHYHAAGAAQPPPQQQQQPQQQQRQQQRRRSTASAEPSIASPLTCIAVGDSLLFDISAGCYPVYQKDSLLNTDADFDYGAFRDVAARAAALSPDGSAQYTAFAFTFTTTGVHAFASSCGDGAVTVVTVMPADMACTTAAAFVPLTTAALVGLGVAKQDGGLTLTPDWPLIGGLLGGLAAAALAVVAALYYFRSRAWTTGIEAF</sequence>
<protein>
    <submittedName>
        <fullName evidence="3">Uncharacterized protein</fullName>
    </submittedName>
</protein>
<keyword evidence="2" id="KW-0472">Membrane</keyword>
<feature type="region of interest" description="Disordered" evidence="1">
    <location>
        <begin position="1"/>
        <end position="58"/>
    </location>
</feature>
<dbReference type="PANTHER" id="PTHR47236">
    <property type="entry name" value="GENE, 32742-RELATED-RELATED"/>
    <property type="match status" value="1"/>
</dbReference>
<evidence type="ECO:0000313" key="4">
    <source>
        <dbReference type="Proteomes" id="UP000664859"/>
    </source>
</evidence>
<evidence type="ECO:0000256" key="1">
    <source>
        <dbReference type="SAM" id="MobiDB-lite"/>
    </source>
</evidence>
<gene>
    <name evidence="3" type="ORF">JKP88DRAFT_172331</name>
</gene>
<comment type="caution">
    <text evidence="3">The sequence shown here is derived from an EMBL/GenBank/DDBJ whole genome shotgun (WGS) entry which is preliminary data.</text>
</comment>
<dbReference type="EMBL" id="JAFCMP010000549">
    <property type="protein sequence ID" value="KAG5175440.1"/>
    <property type="molecule type" value="Genomic_DNA"/>
</dbReference>
<organism evidence="3 4">
    <name type="scientific">Tribonema minus</name>
    <dbReference type="NCBI Taxonomy" id="303371"/>
    <lineage>
        <taxon>Eukaryota</taxon>
        <taxon>Sar</taxon>
        <taxon>Stramenopiles</taxon>
        <taxon>Ochrophyta</taxon>
        <taxon>PX clade</taxon>
        <taxon>Xanthophyceae</taxon>
        <taxon>Tribonematales</taxon>
        <taxon>Tribonemataceae</taxon>
        <taxon>Tribonema</taxon>
    </lineage>
</organism>
<keyword evidence="2" id="KW-0812">Transmembrane</keyword>
<feature type="transmembrane region" description="Helical" evidence="2">
    <location>
        <begin position="188"/>
        <end position="212"/>
    </location>
</feature>